<protein>
    <submittedName>
        <fullName evidence="1">Uncharacterized protein</fullName>
    </submittedName>
</protein>
<comment type="caution">
    <text evidence="1">The sequence shown here is derived from an EMBL/GenBank/DDBJ whole genome shotgun (WGS) entry which is preliminary data.</text>
</comment>
<dbReference type="Proteomes" id="UP000812440">
    <property type="component" value="Chromosome 2"/>
</dbReference>
<dbReference type="AlphaFoldDB" id="A0A8T2KA80"/>
<evidence type="ECO:0000313" key="1">
    <source>
        <dbReference type="EMBL" id="KAG8452520.1"/>
    </source>
</evidence>
<accession>A0A8T2KA80</accession>
<sequence length="93" mass="11033">MSHKEYLPRLQTKGHSSFNVTRSFLFFSFSSIFKNKIGLNKIYSEYSPFVQINTHVNVLSQAFQKNKKKKNYTMFRDNQLQQKEEIEGIFSTL</sequence>
<organism evidence="1 2">
    <name type="scientific">Hymenochirus boettgeri</name>
    <name type="common">Congo dwarf clawed frog</name>
    <dbReference type="NCBI Taxonomy" id="247094"/>
    <lineage>
        <taxon>Eukaryota</taxon>
        <taxon>Metazoa</taxon>
        <taxon>Chordata</taxon>
        <taxon>Craniata</taxon>
        <taxon>Vertebrata</taxon>
        <taxon>Euteleostomi</taxon>
        <taxon>Amphibia</taxon>
        <taxon>Batrachia</taxon>
        <taxon>Anura</taxon>
        <taxon>Pipoidea</taxon>
        <taxon>Pipidae</taxon>
        <taxon>Pipinae</taxon>
        <taxon>Hymenochirus</taxon>
    </lineage>
</organism>
<gene>
    <name evidence="1" type="ORF">GDO86_004346</name>
</gene>
<evidence type="ECO:0000313" key="2">
    <source>
        <dbReference type="Proteomes" id="UP000812440"/>
    </source>
</evidence>
<keyword evidence="2" id="KW-1185">Reference proteome</keyword>
<proteinExistence type="predicted"/>
<dbReference type="EMBL" id="JAACNH010000002">
    <property type="protein sequence ID" value="KAG8452520.1"/>
    <property type="molecule type" value="Genomic_DNA"/>
</dbReference>
<name>A0A8T2KA80_9PIPI</name>
<reference evidence="1" key="1">
    <citation type="thesis" date="2020" institute="ProQuest LLC" country="789 East Eisenhower Parkway, Ann Arbor, MI, USA">
        <title>Comparative Genomics and Chromosome Evolution.</title>
        <authorList>
            <person name="Mudd A.B."/>
        </authorList>
    </citation>
    <scope>NUCLEOTIDE SEQUENCE</scope>
    <source>
        <strain evidence="1">Female2</strain>
        <tissue evidence="1">Blood</tissue>
    </source>
</reference>